<gene>
    <name evidence="1" type="ORF">TCIL3000_4_200</name>
</gene>
<reference evidence="1" key="1">
    <citation type="journal article" date="2012" name="Proc. Natl. Acad. Sci. U.S.A.">
        <title>Antigenic diversity is generated by distinct evolutionary mechanisms in African trypanosome species.</title>
        <authorList>
            <person name="Jackson A.P."/>
            <person name="Berry A."/>
            <person name="Aslett M."/>
            <person name="Allison H.C."/>
            <person name="Burton P."/>
            <person name="Vavrova-Anderson J."/>
            <person name="Brown R."/>
            <person name="Browne H."/>
            <person name="Corton N."/>
            <person name="Hauser H."/>
            <person name="Gamble J."/>
            <person name="Gilderthorp R."/>
            <person name="Marcello L."/>
            <person name="McQuillan J."/>
            <person name="Otto T.D."/>
            <person name="Quail M.A."/>
            <person name="Sanders M.J."/>
            <person name="van Tonder A."/>
            <person name="Ginger M.L."/>
            <person name="Field M.C."/>
            <person name="Barry J.D."/>
            <person name="Hertz-Fowler C."/>
            <person name="Berriman M."/>
        </authorList>
    </citation>
    <scope>NUCLEOTIDE SEQUENCE</scope>
    <source>
        <strain evidence="1">IL3000</strain>
    </source>
</reference>
<dbReference type="Gene3D" id="2.40.50.140">
    <property type="entry name" value="Nucleic acid-binding proteins"/>
    <property type="match status" value="2"/>
</dbReference>
<dbReference type="AlphaFoldDB" id="G0UKN8"/>
<sequence length="585" mass="63443">MSLSLGFCESVLQKCGSSASSALTQLTQWASPAVQIIDIQRYPQKIPEDRNTTSCCFYLAVSDSISLLWVVVPPETEMEELISTFQIEIGFCIKLDAYMVATAKNGLNVVIPISITYSENSLPLVGNPVFDPLTFKLSNRALTRRCRTANGGAVLQVAQAAECTAVSIRRVVETGGKGLGDYSVHVRVAWKGKMRQLPPVGGTNRFLIDFVGVDAAGDAILIVMSGGPALEGIFQCGQCVVMRNPSLTLAGEGGEVESLKTHEWLSTVSSDGADMEDEIPIQPSFMFGVVSVRDVINSASVGDVVSVEGLTVSVSPTTIVNTRRGHVEKSLVVLRDSTSVSYYIDVTLWSEFSRIVQPIVGERWCFFRVVTRVFMDKLIISTKNMSAAFVMSPRPPQQADMVHQKVNESLNVPQSGDVAASCSTSSDVVQVVLDLDDASESLPVLAKIKRIRLPLSYHACALCGKRVGAGAARCAGCPEALVEERFLVFLEICDGLRVVSALGFADVGEALFGIDAATLFQRRREVPHFEHMIANKIIGIPLLFWLSTTGRDMARVIKCQYVDMAHCALTVASAVEQLLCEEDEK</sequence>
<organism evidence="1">
    <name type="scientific">Trypanosoma congolense (strain IL3000)</name>
    <dbReference type="NCBI Taxonomy" id="1068625"/>
    <lineage>
        <taxon>Eukaryota</taxon>
        <taxon>Discoba</taxon>
        <taxon>Euglenozoa</taxon>
        <taxon>Kinetoplastea</taxon>
        <taxon>Metakinetoplastina</taxon>
        <taxon>Trypanosomatida</taxon>
        <taxon>Trypanosomatidae</taxon>
        <taxon>Trypanosoma</taxon>
        <taxon>Nannomonas</taxon>
    </lineage>
</organism>
<dbReference type="SUPFAM" id="SSF50249">
    <property type="entry name" value="Nucleic acid-binding proteins"/>
    <property type="match status" value="1"/>
</dbReference>
<dbReference type="VEuPathDB" id="TriTrypDB:TcIL3000_4_200"/>
<evidence type="ECO:0008006" key="2">
    <source>
        <dbReference type="Google" id="ProtNLM"/>
    </source>
</evidence>
<name>G0UKN8_TRYCI</name>
<accession>G0UKN8</accession>
<evidence type="ECO:0000313" key="1">
    <source>
        <dbReference type="EMBL" id="CCC89943.1"/>
    </source>
</evidence>
<dbReference type="InterPro" id="IPR012340">
    <property type="entry name" value="NA-bd_OB-fold"/>
</dbReference>
<proteinExistence type="predicted"/>
<dbReference type="EMBL" id="HE575317">
    <property type="protein sequence ID" value="CCC89943.1"/>
    <property type="molecule type" value="Genomic_DNA"/>
</dbReference>
<protein>
    <recommendedName>
        <fullName evidence="2">Replication factor A C-terminal domain-containing protein</fullName>
    </recommendedName>
</protein>